<comment type="subcellular location">
    <subcellularLocation>
        <location evidence="1 12">Cell membrane</location>
        <topology evidence="1 12">Multi-pass membrane protein</topology>
    </subcellularLocation>
</comment>
<evidence type="ECO:0000256" key="12">
    <source>
        <dbReference type="HAMAP-Rule" id="MF_00454"/>
    </source>
</evidence>
<keyword evidence="7 12" id="KW-0406">Ion transport</keyword>
<evidence type="ECO:0000256" key="10">
    <source>
        <dbReference type="ARBA" id="ARBA00035120"/>
    </source>
</evidence>
<keyword evidence="2 12" id="KW-1003">Cell membrane</keyword>
<accession>A0ABS7VUH3</accession>
<feature type="transmembrane region" description="Helical" evidence="12">
    <location>
        <begin position="69"/>
        <end position="93"/>
    </location>
</feature>
<proteinExistence type="inferred from homology"/>
<evidence type="ECO:0000256" key="1">
    <source>
        <dbReference type="ARBA" id="ARBA00004651"/>
    </source>
</evidence>
<feature type="binding site" evidence="12">
    <location>
        <position position="80"/>
    </location>
    <ligand>
        <name>Na(+)</name>
        <dbReference type="ChEBI" id="CHEBI:29101"/>
        <note>structural</note>
    </ligand>
</feature>
<reference evidence="13 14" key="1">
    <citation type="submission" date="2021-09" db="EMBL/GenBank/DDBJ databases">
        <title>The complete genome sequence of a new microorganism.</title>
        <authorList>
            <person name="Zi Z."/>
        </authorList>
    </citation>
    <scope>NUCLEOTIDE SEQUENCE [LARGE SCALE GENOMIC DNA]</scope>
    <source>
        <strain evidence="13 14">WGZ8</strain>
    </source>
</reference>
<evidence type="ECO:0000256" key="6">
    <source>
        <dbReference type="ARBA" id="ARBA00023053"/>
    </source>
</evidence>
<evidence type="ECO:0000256" key="5">
    <source>
        <dbReference type="ARBA" id="ARBA00022989"/>
    </source>
</evidence>
<comment type="activity regulation">
    <text evidence="12">Na(+) is not transported, but it plays an essential structural role and its presence is essential for fluoride channel function.</text>
</comment>
<evidence type="ECO:0000256" key="2">
    <source>
        <dbReference type="ARBA" id="ARBA00022475"/>
    </source>
</evidence>
<feature type="transmembrane region" description="Helical" evidence="12">
    <location>
        <begin position="35"/>
        <end position="57"/>
    </location>
</feature>
<comment type="function">
    <text evidence="12">Fluoride-specific ion channel. Important for reducing fluoride concentration in the cell, thus reducing its toxicity.</text>
</comment>
<dbReference type="HAMAP" id="MF_00454">
    <property type="entry name" value="FluC"/>
    <property type="match status" value="1"/>
</dbReference>
<gene>
    <name evidence="12 13" type="primary">crcB</name>
    <name evidence="12" type="synonym">fluC</name>
    <name evidence="13" type="ORF">K9B37_23630</name>
</gene>
<keyword evidence="9 12" id="KW-0407">Ion channel</keyword>
<keyword evidence="14" id="KW-1185">Reference proteome</keyword>
<evidence type="ECO:0000313" key="14">
    <source>
        <dbReference type="Proteomes" id="UP000704176"/>
    </source>
</evidence>
<comment type="catalytic activity">
    <reaction evidence="11">
        <text>fluoride(in) = fluoride(out)</text>
        <dbReference type="Rhea" id="RHEA:76159"/>
        <dbReference type="ChEBI" id="CHEBI:17051"/>
    </reaction>
    <physiologicalReaction direction="left-to-right" evidence="11">
        <dbReference type="Rhea" id="RHEA:76160"/>
    </physiologicalReaction>
</comment>
<keyword evidence="3" id="KW-0997">Cell inner membrane</keyword>
<dbReference type="Proteomes" id="UP000704176">
    <property type="component" value="Unassembled WGS sequence"/>
</dbReference>
<evidence type="ECO:0000256" key="8">
    <source>
        <dbReference type="ARBA" id="ARBA00023136"/>
    </source>
</evidence>
<dbReference type="PANTHER" id="PTHR28259">
    <property type="entry name" value="FLUORIDE EXPORT PROTEIN 1-RELATED"/>
    <property type="match status" value="1"/>
</dbReference>
<feature type="transmembrane region" description="Helical" evidence="12">
    <location>
        <begin position="99"/>
        <end position="123"/>
    </location>
</feature>
<keyword evidence="8 12" id="KW-0472">Membrane</keyword>
<keyword evidence="12" id="KW-0813">Transport</keyword>
<dbReference type="PANTHER" id="PTHR28259:SF1">
    <property type="entry name" value="FLUORIDE EXPORT PROTEIN 1-RELATED"/>
    <property type="match status" value="1"/>
</dbReference>
<dbReference type="NCBIfam" id="NF010794">
    <property type="entry name" value="PRK14198.1"/>
    <property type="match status" value="1"/>
</dbReference>
<keyword evidence="6 12" id="KW-0915">Sodium</keyword>
<name>A0ABS7VUH3_9HYPH</name>
<evidence type="ECO:0000256" key="3">
    <source>
        <dbReference type="ARBA" id="ARBA00022519"/>
    </source>
</evidence>
<feature type="binding site" evidence="12">
    <location>
        <position position="77"/>
    </location>
    <ligand>
        <name>Na(+)</name>
        <dbReference type="ChEBI" id="CHEBI:29101"/>
        <note>structural</note>
    </ligand>
</feature>
<organism evidence="13 14">
    <name type="scientific">Microvirga puerhi</name>
    <dbReference type="NCBI Taxonomy" id="2876078"/>
    <lineage>
        <taxon>Bacteria</taxon>
        <taxon>Pseudomonadati</taxon>
        <taxon>Pseudomonadota</taxon>
        <taxon>Alphaproteobacteria</taxon>
        <taxon>Hyphomicrobiales</taxon>
        <taxon>Methylobacteriaceae</taxon>
        <taxon>Microvirga</taxon>
    </lineage>
</organism>
<evidence type="ECO:0000256" key="7">
    <source>
        <dbReference type="ARBA" id="ARBA00023065"/>
    </source>
</evidence>
<dbReference type="RefSeq" id="WP_224316134.1">
    <property type="nucleotide sequence ID" value="NZ_JAIRBM010000030.1"/>
</dbReference>
<sequence>MISYFIVFIGAGIGGALRHAVNLGCARYCGVAFPWGTLTVNVLGSFIMGAIVGWLAFKAGEGWTQHLRLFLTTGILGGFTTFSAFSLDTVLIWERGDAGIAIGYIAASVLFSLAGLVSGLALVRAMAA</sequence>
<dbReference type="InterPro" id="IPR003691">
    <property type="entry name" value="FluC"/>
</dbReference>
<evidence type="ECO:0000256" key="9">
    <source>
        <dbReference type="ARBA" id="ARBA00023303"/>
    </source>
</evidence>
<evidence type="ECO:0000313" key="13">
    <source>
        <dbReference type="EMBL" id="MBZ6079249.1"/>
    </source>
</evidence>
<keyword evidence="5 12" id="KW-1133">Transmembrane helix</keyword>
<protein>
    <recommendedName>
        <fullName evidence="12">Fluoride-specific ion channel FluC</fullName>
    </recommendedName>
</protein>
<dbReference type="EMBL" id="JAIRBM010000030">
    <property type="protein sequence ID" value="MBZ6079249.1"/>
    <property type="molecule type" value="Genomic_DNA"/>
</dbReference>
<evidence type="ECO:0000256" key="11">
    <source>
        <dbReference type="ARBA" id="ARBA00035585"/>
    </source>
</evidence>
<dbReference type="Pfam" id="PF02537">
    <property type="entry name" value="CRCB"/>
    <property type="match status" value="1"/>
</dbReference>
<evidence type="ECO:0000256" key="4">
    <source>
        <dbReference type="ARBA" id="ARBA00022692"/>
    </source>
</evidence>
<keyword evidence="4 12" id="KW-0812">Transmembrane</keyword>
<comment type="caution">
    <text evidence="13">The sequence shown here is derived from an EMBL/GenBank/DDBJ whole genome shotgun (WGS) entry which is preliminary data.</text>
</comment>
<keyword evidence="12" id="KW-0479">Metal-binding</keyword>
<comment type="similarity">
    <text evidence="10 12">Belongs to the fluoride channel Fluc/FEX (TC 1.A.43) family.</text>
</comment>